<dbReference type="EMBL" id="VJMF01000073">
    <property type="protein sequence ID" value="TRL30319.1"/>
    <property type="molecule type" value="Genomic_DNA"/>
</dbReference>
<dbReference type="Pfam" id="PF06042">
    <property type="entry name" value="NTP_transf_6"/>
    <property type="match status" value="1"/>
</dbReference>
<reference evidence="1 2" key="1">
    <citation type="submission" date="2019-07" db="EMBL/GenBank/DDBJ databases">
        <title>Ln-dependent methylotrophs.</title>
        <authorList>
            <person name="Tani A."/>
        </authorList>
    </citation>
    <scope>NUCLEOTIDE SEQUENCE [LARGE SCALE GENOMIC DNA]</scope>
    <source>
        <strain evidence="1 2">SM89A</strain>
    </source>
</reference>
<dbReference type="PANTHER" id="PTHR39166:SF1">
    <property type="entry name" value="BLL1166 PROTEIN"/>
    <property type="match status" value="1"/>
</dbReference>
<evidence type="ECO:0000313" key="1">
    <source>
        <dbReference type="EMBL" id="TRL30319.1"/>
    </source>
</evidence>
<evidence type="ECO:0000313" key="2">
    <source>
        <dbReference type="Proteomes" id="UP000316781"/>
    </source>
</evidence>
<accession>A0A549SL07</accession>
<dbReference type="InterPro" id="IPR009267">
    <property type="entry name" value="NTP_transf_6"/>
</dbReference>
<dbReference type="GO" id="GO:0016740">
    <property type="term" value="F:transferase activity"/>
    <property type="evidence" value="ECO:0007669"/>
    <property type="project" value="UniProtKB-KW"/>
</dbReference>
<protein>
    <submittedName>
        <fullName evidence="1">Nucleotidyltransferase family protein</fullName>
    </submittedName>
</protein>
<name>A0A549SL07_METSR</name>
<proteinExistence type="predicted"/>
<keyword evidence="1" id="KW-0808">Transferase</keyword>
<sequence>MTRPPLDPPAPEAQERLATAIQSNPHNAVILERLPTLRLADVWLVAGCLFQTVWNLDCGRPATQDIFDYDIFYFDDDLSYEAEDRAIRRARALFADLPIRVDLKNQARVHLWYGERFGPGYPHLRSSADGVDRFLIECTRVAARCVDGALELYAPARLDDLFAGVLRPNPLNLRPELFAAKAASLRARWPFLTIAETHA</sequence>
<dbReference type="Proteomes" id="UP000316781">
    <property type="component" value="Unassembled WGS sequence"/>
</dbReference>
<comment type="caution">
    <text evidence="1">The sequence shown here is derived from an EMBL/GenBank/DDBJ whole genome shotgun (WGS) entry which is preliminary data.</text>
</comment>
<organism evidence="1 2">
    <name type="scientific">Methylosinus sporium</name>
    <dbReference type="NCBI Taxonomy" id="428"/>
    <lineage>
        <taxon>Bacteria</taxon>
        <taxon>Pseudomonadati</taxon>
        <taxon>Pseudomonadota</taxon>
        <taxon>Alphaproteobacteria</taxon>
        <taxon>Hyphomicrobiales</taxon>
        <taxon>Methylocystaceae</taxon>
        <taxon>Methylosinus</taxon>
    </lineage>
</organism>
<dbReference type="PANTHER" id="PTHR39166">
    <property type="entry name" value="BLL1166 PROTEIN"/>
    <property type="match status" value="1"/>
</dbReference>
<gene>
    <name evidence="1" type="ORF">FM996_17255</name>
</gene>
<dbReference type="AlphaFoldDB" id="A0A549SL07"/>
<dbReference type="RefSeq" id="WP_142864043.1">
    <property type="nucleotide sequence ID" value="NZ_VJMF01000073.1"/>
</dbReference>